<proteinExistence type="predicted"/>
<dbReference type="InterPro" id="IPR012338">
    <property type="entry name" value="Beta-lactam/transpept-like"/>
</dbReference>
<evidence type="ECO:0000313" key="3">
    <source>
        <dbReference type="EMBL" id="WNG52702.1"/>
    </source>
</evidence>
<organism evidence="3 4">
    <name type="scientific">Archangium minus</name>
    <dbReference type="NCBI Taxonomy" id="83450"/>
    <lineage>
        <taxon>Bacteria</taxon>
        <taxon>Pseudomonadati</taxon>
        <taxon>Myxococcota</taxon>
        <taxon>Myxococcia</taxon>
        <taxon>Myxococcales</taxon>
        <taxon>Cystobacterineae</taxon>
        <taxon>Archangiaceae</taxon>
        <taxon>Archangium</taxon>
    </lineage>
</organism>
<dbReference type="EMBL" id="CP043494">
    <property type="protein sequence ID" value="WNG52702.1"/>
    <property type="molecule type" value="Genomic_DNA"/>
</dbReference>
<reference evidence="3 4" key="1">
    <citation type="submission" date="2019-08" db="EMBL/GenBank/DDBJ databases">
        <title>Archangium and Cystobacter genomes.</title>
        <authorList>
            <person name="Chen I.-C.K."/>
            <person name="Wielgoss S."/>
        </authorList>
    </citation>
    <scope>NUCLEOTIDE SEQUENCE [LARGE SCALE GENOMIC DNA]</scope>
    <source>
        <strain evidence="3 4">Cbm 6</strain>
    </source>
</reference>
<dbReference type="InterPro" id="IPR001466">
    <property type="entry name" value="Beta-lactam-related"/>
</dbReference>
<gene>
    <name evidence="3" type="ORF">F0U60_32015</name>
</gene>
<keyword evidence="4" id="KW-1185">Reference proteome</keyword>
<evidence type="ECO:0000259" key="2">
    <source>
        <dbReference type="Pfam" id="PF00144"/>
    </source>
</evidence>
<sequence>MGDRNTCRRLPGARFEYSSTNDILVSHIIEKVTGTPLAQQLRTRIFEPLELRSTGLDGGERRDCLQQGRSKCVGHGARTFSVPRLAEPRPERQPCSDPVPDLISRRSCRSCCTSCSCWYRRSRTWSRQHSLRGSRCSPLRRSSSTALRWSPRHPWSHPARHPPPPPYQRARSSKPSSWFPSV</sequence>
<protein>
    <submittedName>
        <fullName evidence="3">Beta-lactamase family protein</fullName>
    </submittedName>
</protein>
<evidence type="ECO:0000256" key="1">
    <source>
        <dbReference type="SAM" id="MobiDB-lite"/>
    </source>
</evidence>
<feature type="compositionally biased region" description="Basic residues" evidence="1">
    <location>
        <begin position="150"/>
        <end position="160"/>
    </location>
</feature>
<dbReference type="Gene3D" id="3.40.710.10">
    <property type="entry name" value="DD-peptidase/beta-lactamase superfamily"/>
    <property type="match status" value="1"/>
</dbReference>
<dbReference type="Pfam" id="PF00144">
    <property type="entry name" value="Beta-lactamase"/>
    <property type="match status" value="1"/>
</dbReference>
<name>A0ABY9XBB4_9BACT</name>
<dbReference type="Proteomes" id="UP001611383">
    <property type="component" value="Chromosome"/>
</dbReference>
<dbReference type="SUPFAM" id="SSF56601">
    <property type="entry name" value="beta-lactamase/transpeptidase-like"/>
    <property type="match status" value="1"/>
</dbReference>
<feature type="region of interest" description="Disordered" evidence="1">
    <location>
        <begin position="147"/>
        <end position="182"/>
    </location>
</feature>
<accession>A0ABY9XBB4</accession>
<evidence type="ECO:0000313" key="4">
    <source>
        <dbReference type="Proteomes" id="UP001611383"/>
    </source>
</evidence>
<feature type="domain" description="Beta-lactamase-related" evidence="2">
    <location>
        <begin position="11"/>
        <end position="60"/>
    </location>
</feature>